<name>A0ABQ9W0W2_SAGOE</name>
<reference evidence="2 3" key="1">
    <citation type="submission" date="2023-05" db="EMBL/GenBank/DDBJ databases">
        <title>B98-5 Cell Line De Novo Hybrid Assembly: An Optical Mapping Approach.</title>
        <authorList>
            <person name="Kananen K."/>
            <person name="Auerbach J.A."/>
            <person name="Kautto E."/>
            <person name="Blachly J.S."/>
        </authorList>
    </citation>
    <scope>NUCLEOTIDE SEQUENCE [LARGE SCALE GENOMIC DNA]</scope>
    <source>
        <strain evidence="2">B95-8</strain>
        <tissue evidence="2">Cell line</tissue>
    </source>
</reference>
<gene>
    <name evidence="2" type="ORF">P7K49_005906</name>
</gene>
<keyword evidence="3" id="KW-1185">Reference proteome</keyword>
<comment type="caution">
    <text evidence="2">The sequence shown here is derived from an EMBL/GenBank/DDBJ whole genome shotgun (WGS) entry which is preliminary data.</text>
</comment>
<organism evidence="2 3">
    <name type="scientific">Saguinus oedipus</name>
    <name type="common">Cotton-top tamarin</name>
    <name type="synonym">Oedipomidas oedipus</name>
    <dbReference type="NCBI Taxonomy" id="9490"/>
    <lineage>
        <taxon>Eukaryota</taxon>
        <taxon>Metazoa</taxon>
        <taxon>Chordata</taxon>
        <taxon>Craniata</taxon>
        <taxon>Vertebrata</taxon>
        <taxon>Euteleostomi</taxon>
        <taxon>Mammalia</taxon>
        <taxon>Eutheria</taxon>
        <taxon>Euarchontoglires</taxon>
        <taxon>Primates</taxon>
        <taxon>Haplorrhini</taxon>
        <taxon>Platyrrhini</taxon>
        <taxon>Cebidae</taxon>
        <taxon>Callitrichinae</taxon>
        <taxon>Saguinus</taxon>
    </lineage>
</organism>
<accession>A0ABQ9W0W2</accession>
<evidence type="ECO:0000313" key="3">
    <source>
        <dbReference type="Proteomes" id="UP001266305"/>
    </source>
</evidence>
<dbReference type="EMBL" id="JASSZA010000003">
    <property type="protein sequence ID" value="KAK2115280.1"/>
    <property type="molecule type" value="Genomic_DNA"/>
</dbReference>
<proteinExistence type="predicted"/>
<feature type="region of interest" description="Disordered" evidence="1">
    <location>
        <begin position="1"/>
        <end position="27"/>
    </location>
</feature>
<evidence type="ECO:0000256" key="1">
    <source>
        <dbReference type="SAM" id="MobiDB-lite"/>
    </source>
</evidence>
<evidence type="ECO:0000313" key="2">
    <source>
        <dbReference type="EMBL" id="KAK2115280.1"/>
    </source>
</evidence>
<sequence length="171" mass="18179">MASESTSLSLRAAVPGQGPPGHGESRSLAALGHVPEELFTLLVTEALEAVRALKVPLAFLRCARMPVLCRGFQLLGPSPRPRATWHHKRQCIGGQVFGSFAPSVSLAGVWLLRILQKRQGSLYVGCAEGHKAGAQVPAARAAAAIPEWNCSPSLCFLLYPRAQTKGCSVND</sequence>
<protein>
    <submittedName>
        <fullName evidence="2">Uncharacterized protein</fullName>
    </submittedName>
</protein>
<dbReference type="Proteomes" id="UP001266305">
    <property type="component" value="Unassembled WGS sequence"/>
</dbReference>